<organism evidence="3 4">
    <name type="scientific">Paenibacillus wynnii</name>
    <dbReference type="NCBI Taxonomy" id="268407"/>
    <lineage>
        <taxon>Bacteria</taxon>
        <taxon>Bacillati</taxon>
        <taxon>Bacillota</taxon>
        <taxon>Bacilli</taxon>
        <taxon>Bacillales</taxon>
        <taxon>Paenibacillaceae</taxon>
        <taxon>Paenibacillus</taxon>
    </lineage>
</organism>
<dbReference type="SUPFAM" id="SSF55383">
    <property type="entry name" value="Copper amine oxidase, domain N"/>
    <property type="match status" value="1"/>
</dbReference>
<dbReference type="Pfam" id="PF07833">
    <property type="entry name" value="Cu_amine_oxidN1"/>
    <property type="match status" value="1"/>
</dbReference>
<dbReference type="InterPro" id="IPR036582">
    <property type="entry name" value="Mao_N_sf"/>
</dbReference>
<name>A0A098MBD7_9BACL</name>
<evidence type="ECO:0000259" key="2">
    <source>
        <dbReference type="Pfam" id="PF07833"/>
    </source>
</evidence>
<keyword evidence="4" id="KW-1185">Reference proteome</keyword>
<reference evidence="3 4" key="1">
    <citation type="submission" date="2014-08" db="EMBL/GenBank/DDBJ databases">
        <authorList>
            <person name="den Bakker H.C."/>
        </authorList>
    </citation>
    <scope>NUCLEOTIDE SEQUENCE [LARGE SCALE GENOMIC DNA]</scope>
    <source>
        <strain evidence="3 4">DSM 18334</strain>
    </source>
</reference>
<proteinExistence type="predicted"/>
<accession>A0A098MBD7</accession>
<reference evidence="3 4" key="2">
    <citation type="submission" date="2014-10" db="EMBL/GenBank/DDBJ databases">
        <title>Comparative genomics of the Paenibacillus odorifer group.</title>
        <authorList>
            <person name="Tsai Y.-C."/>
            <person name="Martin N."/>
            <person name="Korlach J."/>
            <person name="Wiedmann M."/>
        </authorList>
    </citation>
    <scope>NUCLEOTIDE SEQUENCE [LARGE SCALE GENOMIC DNA]</scope>
    <source>
        <strain evidence="3 4">DSM 18334</strain>
    </source>
</reference>
<dbReference type="AlphaFoldDB" id="A0A098MBD7"/>
<feature type="domain" description="Copper amine oxidase-like N-terminal" evidence="2">
    <location>
        <begin position="35"/>
        <end position="142"/>
    </location>
</feature>
<protein>
    <recommendedName>
        <fullName evidence="2">Copper amine oxidase-like N-terminal domain-containing protein</fullName>
    </recommendedName>
</protein>
<dbReference type="InterPro" id="IPR012854">
    <property type="entry name" value="Cu_amine_oxidase-like_N"/>
</dbReference>
<comment type="caution">
    <text evidence="3">The sequence shown here is derived from an EMBL/GenBank/DDBJ whole genome shotgun (WGS) entry which is preliminary data.</text>
</comment>
<evidence type="ECO:0000313" key="3">
    <source>
        <dbReference type="EMBL" id="KGE18867.1"/>
    </source>
</evidence>
<dbReference type="Proteomes" id="UP000029734">
    <property type="component" value="Unassembled WGS sequence"/>
</dbReference>
<feature type="chain" id="PRO_5001938114" description="Copper amine oxidase-like N-terminal domain-containing protein" evidence="1">
    <location>
        <begin position="25"/>
        <end position="403"/>
    </location>
</feature>
<evidence type="ECO:0000256" key="1">
    <source>
        <dbReference type="SAM" id="SignalP"/>
    </source>
</evidence>
<keyword evidence="1" id="KW-0732">Signal</keyword>
<dbReference type="RefSeq" id="WP_036649204.1">
    <property type="nucleotide sequence ID" value="NZ_JQCR01000002.1"/>
</dbReference>
<gene>
    <name evidence="3" type="ORF">PWYN_05475</name>
</gene>
<evidence type="ECO:0000313" key="4">
    <source>
        <dbReference type="Proteomes" id="UP000029734"/>
    </source>
</evidence>
<dbReference type="EMBL" id="JQCR01000002">
    <property type="protein sequence ID" value="KGE18867.1"/>
    <property type="molecule type" value="Genomic_DNA"/>
</dbReference>
<sequence>MNKKVFIFLLACMLFLVISKPSFAATENPDIYIEINGVTLVSLDSMYMENGTALIYYRFFFESLGMTVELDHNTGRIQVFDGGESEPLLTLWLDSKKVSYKGKNWTLSVPVRRTGNLTHIPVRSIGELLGYKVQFNKAEQIIRLTKKISEKSEEISPVLDAFFKEGQFNPTREIFSDSGWEDYRGFEPEIGVAFNFLPLLTSSFKVNDIIYLSENHALVKVSYVSSSAVFNREIDFTLLVTKKKKDWKLSGFYMGNTRYEMAEGAREEGAAVALKAKEAASVMADLEKYSQAWKDDNAAAILQSTSPVYINEFEAAAGVRYENALCYQSSLYNKEDASETFIPYLSADHAVVYVSELQTDVDDDGKLVKVQVDTLMRMDKTEDGRWTVHSKLEFVDFWLAFSL</sequence>
<feature type="signal peptide" evidence="1">
    <location>
        <begin position="1"/>
        <end position="24"/>
    </location>
</feature>
<dbReference type="STRING" id="268407.PWYN_05475"/>
<dbReference type="Gene3D" id="3.30.457.10">
    <property type="entry name" value="Copper amine oxidase-like, N-terminal domain"/>
    <property type="match status" value="1"/>
</dbReference>